<proteinExistence type="predicted"/>
<name>A0A251XEB6_CLAMM</name>
<comment type="caution">
    <text evidence="1">The sequence shown here is derived from an EMBL/GenBank/DDBJ whole genome shotgun (WGS) entry which is preliminary data.</text>
</comment>
<organism evidence="1 2">
    <name type="scientific">Clavibacter michiganensis subsp. michiganensis</name>
    <dbReference type="NCBI Taxonomy" id="33013"/>
    <lineage>
        <taxon>Bacteria</taxon>
        <taxon>Bacillati</taxon>
        <taxon>Actinomycetota</taxon>
        <taxon>Actinomycetes</taxon>
        <taxon>Micrococcales</taxon>
        <taxon>Microbacteriaceae</taxon>
        <taxon>Clavibacter</taxon>
    </lineage>
</organism>
<dbReference type="AlphaFoldDB" id="A0A251XEB6"/>
<protein>
    <submittedName>
        <fullName evidence="1">Uncharacterized protein</fullName>
    </submittedName>
</protein>
<dbReference type="EMBL" id="MDHH01000009">
    <property type="protein sequence ID" value="OUE00013.1"/>
    <property type="molecule type" value="Genomic_DNA"/>
</dbReference>
<accession>A0A251XEB6</accession>
<reference evidence="1 2" key="1">
    <citation type="submission" date="2016-08" db="EMBL/GenBank/DDBJ databases">
        <title>Genome sequence of Clavibacter michiganensis subsp. michiganensis strain CASJ007.</title>
        <authorList>
            <person name="Thapa S.P."/>
            <person name="Coaker G."/>
        </authorList>
    </citation>
    <scope>NUCLEOTIDE SEQUENCE [LARGE SCALE GENOMIC DNA]</scope>
    <source>
        <strain evidence="1">CASJ007</strain>
    </source>
</reference>
<keyword evidence="2" id="KW-1185">Reference proteome</keyword>
<sequence>MPAQAKPCRRRADVMVIRVPTAATCQVVKGASGPGESWLVTRTGTTVATARLNDASQTGMTVGLVGHRLMSVATR</sequence>
<dbReference type="Proteomes" id="UP000195062">
    <property type="component" value="Unassembled WGS sequence"/>
</dbReference>
<gene>
    <name evidence="1" type="ORF">CMMCAS07_19680</name>
</gene>
<evidence type="ECO:0000313" key="1">
    <source>
        <dbReference type="EMBL" id="OUE00013.1"/>
    </source>
</evidence>
<evidence type="ECO:0000313" key="2">
    <source>
        <dbReference type="Proteomes" id="UP000195062"/>
    </source>
</evidence>